<comment type="caution">
    <text evidence="2">The sequence shown here is derived from an EMBL/GenBank/DDBJ whole genome shotgun (WGS) entry which is preliminary data.</text>
</comment>
<dbReference type="InterPro" id="IPR016024">
    <property type="entry name" value="ARM-type_fold"/>
</dbReference>
<proteinExistence type="predicted"/>
<accession>A0AAD4J965</accession>
<keyword evidence="1" id="KW-0175">Coiled coil</keyword>
<dbReference type="InterPro" id="IPR011989">
    <property type="entry name" value="ARM-like"/>
</dbReference>
<evidence type="ECO:0000313" key="2">
    <source>
        <dbReference type="EMBL" id="KAH6828888.1"/>
    </source>
</evidence>
<dbReference type="EMBL" id="SDAM02000120">
    <property type="protein sequence ID" value="KAH6828888.1"/>
    <property type="molecule type" value="Genomic_DNA"/>
</dbReference>
<evidence type="ECO:0000313" key="3">
    <source>
        <dbReference type="Proteomes" id="UP001190926"/>
    </source>
</evidence>
<sequence length="376" mass="41372">MEERGRGRGEAEKMETDQHLFKILQSLNRVSRDFQLSHDSPDFDSSAIKLPLELRTASSSILAANPNLFSLSQRLSQLADAVQELQNSKPPRHGLLSFVTRRVRSREVSRLAADAESELQALIDREIVYNLENTLAAMPRSGGETAAAFDEDKVFDGISALQERLSRGFNMNLQDSLLKSGIFSQLEWVLCNPRFRIRLREKAAISMKELLLFNKDVFVGSVLVGGSVKALVSMGSLCSLQVLSALIKAIKSPLVDLMEFCGGILKVVGYLSSAEAEMRVMAMECVMEIGYFGRKEAVETMINGGLIKRLVALQSSEGPFAGCVARLAVQLEVGEGLRQREKRAFKQLILKRVGEACVSEAECATIVAEVLWGSSP</sequence>
<evidence type="ECO:0000256" key="1">
    <source>
        <dbReference type="SAM" id="Coils"/>
    </source>
</evidence>
<reference evidence="2 3" key="1">
    <citation type="journal article" date="2021" name="Nat. Commun.">
        <title>Incipient diploidization of the medicinal plant Perilla within 10,000 years.</title>
        <authorList>
            <person name="Zhang Y."/>
            <person name="Shen Q."/>
            <person name="Leng L."/>
            <person name="Zhang D."/>
            <person name="Chen S."/>
            <person name="Shi Y."/>
            <person name="Ning Z."/>
            <person name="Chen S."/>
        </authorList>
    </citation>
    <scope>NUCLEOTIDE SEQUENCE [LARGE SCALE GENOMIC DNA]</scope>
    <source>
        <strain evidence="3">cv. PC099</strain>
    </source>
</reference>
<dbReference type="Proteomes" id="UP001190926">
    <property type="component" value="Unassembled WGS sequence"/>
</dbReference>
<dbReference type="Gene3D" id="1.25.10.10">
    <property type="entry name" value="Leucine-rich Repeat Variant"/>
    <property type="match status" value="1"/>
</dbReference>
<dbReference type="PANTHER" id="PTHR35834">
    <property type="entry name" value="ARMADILLO-TYPE FOLD PROTEIN-RELATED"/>
    <property type="match status" value="1"/>
</dbReference>
<gene>
    <name evidence="2" type="ORF">C2S53_016411</name>
</gene>
<protein>
    <submittedName>
        <fullName evidence="2">Uncharacterized protein</fullName>
    </submittedName>
</protein>
<name>A0AAD4J965_PERFH</name>
<dbReference type="SUPFAM" id="SSF48371">
    <property type="entry name" value="ARM repeat"/>
    <property type="match status" value="1"/>
</dbReference>
<dbReference type="PANTHER" id="PTHR35834:SF2">
    <property type="entry name" value="ATAXIN-10 DOMAIN-CONTAINING PROTEIN"/>
    <property type="match status" value="1"/>
</dbReference>
<feature type="coiled-coil region" evidence="1">
    <location>
        <begin position="68"/>
        <end position="125"/>
    </location>
</feature>
<keyword evidence="3" id="KW-1185">Reference proteome</keyword>
<dbReference type="AlphaFoldDB" id="A0AAD4J965"/>
<organism evidence="2 3">
    <name type="scientific">Perilla frutescens var. hirtella</name>
    <name type="common">Perilla citriodora</name>
    <name type="synonym">Perilla setoyensis</name>
    <dbReference type="NCBI Taxonomy" id="608512"/>
    <lineage>
        <taxon>Eukaryota</taxon>
        <taxon>Viridiplantae</taxon>
        <taxon>Streptophyta</taxon>
        <taxon>Embryophyta</taxon>
        <taxon>Tracheophyta</taxon>
        <taxon>Spermatophyta</taxon>
        <taxon>Magnoliopsida</taxon>
        <taxon>eudicotyledons</taxon>
        <taxon>Gunneridae</taxon>
        <taxon>Pentapetalae</taxon>
        <taxon>asterids</taxon>
        <taxon>lamiids</taxon>
        <taxon>Lamiales</taxon>
        <taxon>Lamiaceae</taxon>
        <taxon>Nepetoideae</taxon>
        <taxon>Elsholtzieae</taxon>
        <taxon>Perilla</taxon>
    </lineage>
</organism>